<evidence type="ECO:0000256" key="3">
    <source>
        <dbReference type="SAM" id="SignalP"/>
    </source>
</evidence>
<feature type="compositionally biased region" description="Polar residues" evidence="2">
    <location>
        <begin position="27"/>
        <end position="47"/>
    </location>
</feature>
<keyword evidence="1 3" id="KW-0732">Signal</keyword>
<dbReference type="AlphaFoldDB" id="A0A1V6QBM6"/>
<dbReference type="SUPFAM" id="SSF50685">
    <property type="entry name" value="Barwin-like endoglucanases"/>
    <property type="match status" value="1"/>
</dbReference>
<gene>
    <name evidence="4" type="ORF">PENANT_c007G07580</name>
</gene>
<dbReference type="EMBL" id="MDYN01000007">
    <property type="protein sequence ID" value="OQD86600.1"/>
    <property type="molecule type" value="Genomic_DNA"/>
</dbReference>
<dbReference type="InterPro" id="IPR036908">
    <property type="entry name" value="RlpA-like_sf"/>
</dbReference>
<dbReference type="Gene3D" id="2.40.40.10">
    <property type="entry name" value="RlpA-like domain"/>
    <property type="match status" value="1"/>
</dbReference>
<dbReference type="Proteomes" id="UP000191672">
    <property type="component" value="Unassembled WGS sequence"/>
</dbReference>
<keyword evidence="5" id="KW-1185">Reference proteome</keyword>
<proteinExistence type="predicted"/>
<dbReference type="InterPro" id="IPR051477">
    <property type="entry name" value="Expansin_CellWall"/>
</dbReference>
<reference evidence="5" key="1">
    <citation type="journal article" date="2017" name="Nat. Microbiol.">
        <title>Global analysis of biosynthetic gene clusters reveals vast potential of secondary metabolite production in Penicillium species.</title>
        <authorList>
            <person name="Nielsen J.C."/>
            <person name="Grijseels S."/>
            <person name="Prigent S."/>
            <person name="Ji B."/>
            <person name="Dainat J."/>
            <person name="Nielsen K.F."/>
            <person name="Frisvad J.C."/>
            <person name="Workman M."/>
            <person name="Nielsen J."/>
        </authorList>
    </citation>
    <scope>NUCLEOTIDE SEQUENCE [LARGE SCALE GENOMIC DNA]</scope>
    <source>
        <strain evidence="5">IBT 31811</strain>
    </source>
</reference>
<protein>
    <recommendedName>
        <fullName evidence="6">RlpA-like protein double-psi beta-barrel domain-containing protein</fullName>
    </recommendedName>
</protein>
<dbReference type="PANTHER" id="PTHR31836:SF28">
    <property type="entry name" value="SRCR DOMAIN-CONTAINING PROTEIN-RELATED"/>
    <property type="match status" value="1"/>
</dbReference>
<dbReference type="PANTHER" id="PTHR31836">
    <property type="match status" value="1"/>
</dbReference>
<dbReference type="CDD" id="cd22191">
    <property type="entry name" value="DPBB_RlpA_EXP_N-like"/>
    <property type="match status" value="1"/>
</dbReference>
<feature type="signal peptide" evidence="3">
    <location>
        <begin position="1"/>
        <end position="16"/>
    </location>
</feature>
<organism evidence="4 5">
    <name type="scientific">Penicillium antarcticum</name>
    <dbReference type="NCBI Taxonomy" id="416450"/>
    <lineage>
        <taxon>Eukaryota</taxon>
        <taxon>Fungi</taxon>
        <taxon>Dikarya</taxon>
        <taxon>Ascomycota</taxon>
        <taxon>Pezizomycotina</taxon>
        <taxon>Eurotiomycetes</taxon>
        <taxon>Eurotiomycetidae</taxon>
        <taxon>Eurotiales</taxon>
        <taxon>Aspergillaceae</taxon>
        <taxon>Penicillium</taxon>
    </lineage>
</organism>
<evidence type="ECO:0000256" key="1">
    <source>
        <dbReference type="ARBA" id="ARBA00022729"/>
    </source>
</evidence>
<comment type="caution">
    <text evidence="4">The sequence shown here is derived from an EMBL/GenBank/DDBJ whole genome shotgun (WGS) entry which is preliminary data.</text>
</comment>
<evidence type="ECO:0000313" key="5">
    <source>
        <dbReference type="Proteomes" id="UP000191672"/>
    </source>
</evidence>
<feature type="region of interest" description="Disordered" evidence="2">
    <location>
        <begin position="25"/>
        <end position="47"/>
    </location>
</feature>
<accession>A0A1V6QBM6</accession>
<name>A0A1V6QBM6_9EURO</name>
<evidence type="ECO:0000256" key="2">
    <source>
        <dbReference type="SAM" id="MobiDB-lite"/>
    </source>
</evidence>
<dbReference type="STRING" id="416450.A0A1V6QBM6"/>
<evidence type="ECO:0000313" key="4">
    <source>
        <dbReference type="EMBL" id="OQD86600.1"/>
    </source>
</evidence>
<feature type="chain" id="PRO_5012776934" description="RlpA-like protein double-psi beta-barrel domain-containing protein" evidence="3">
    <location>
        <begin position="17"/>
        <end position="154"/>
    </location>
</feature>
<evidence type="ECO:0008006" key="6">
    <source>
        <dbReference type="Google" id="ProtNLM"/>
    </source>
</evidence>
<sequence length="154" mass="17229">MLTTMMVSFLIEGAIAAPTDLDAARQTAMSQTDQKDSPANQGKITSEISGGPYSGDLTWFYTGLGACGRWNVETDWIVAVSRIVFDRQARGTNPNNNGLCGQKIHIQRDGHTVEATVVDRCEDCKENDIDVTRSLFQQFDNLDRGRIDIVWWWN</sequence>